<evidence type="ECO:0000256" key="1">
    <source>
        <dbReference type="ARBA" id="ARBA00007825"/>
    </source>
</evidence>
<dbReference type="Gene3D" id="2.60.130.10">
    <property type="entry name" value="Aromatic compound dioxygenase"/>
    <property type="match status" value="1"/>
</dbReference>
<reference evidence="7 9" key="3">
    <citation type="submission" date="2016-10" db="EMBL/GenBank/DDBJ databases">
        <authorList>
            <person name="Varghese N."/>
            <person name="Submissions S."/>
        </authorList>
    </citation>
    <scope>NUCLEOTIDE SEQUENCE [LARGE SCALE GENOMIC DNA]</scope>
    <source>
        <strain evidence="7 9">Gm-149</strain>
    </source>
</reference>
<evidence type="ECO:0000313" key="7">
    <source>
        <dbReference type="EMBL" id="SDJ31691.1"/>
    </source>
</evidence>
<evidence type="ECO:0000256" key="2">
    <source>
        <dbReference type="ARBA" id="ARBA00022964"/>
    </source>
</evidence>
<dbReference type="Proteomes" id="UP000182367">
    <property type="component" value="Unassembled WGS sequence"/>
</dbReference>
<dbReference type="Pfam" id="PF12391">
    <property type="entry name" value="PCDO_beta_N"/>
    <property type="match status" value="1"/>
</dbReference>
<dbReference type="PROSITE" id="PS00083">
    <property type="entry name" value="INTRADIOL_DIOXYGENAS"/>
    <property type="match status" value="1"/>
</dbReference>
<organism evidence="6 8">
    <name type="scientific">Flavobacterium glycines</name>
    <dbReference type="NCBI Taxonomy" id="551990"/>
    <lineage>
        <taxon>Bacteria</taxon>
        <taxon>Pseudomonadati</taxon>
        <taxon>Bacteroidota</taxon>
        <taxon>Flavobacteriia</taxon>
        <taxon>Flavobacteriales</taxon>
        <taxon>Flavobacteriaceae</taxon>
        <taxon>Flavobacterium</taxon>
    </lineage>
</organism>
<gene>
    <name evidence="5" type="primary">pcaH</name>
    <name evidence="6" type="ORF">FBGL_14780</name>
    <name evidence="5" type="ORF">FGL01_17680</name>
    <name evidence="7" type="ORF">SAMN05192550_1891</name>
</gene>
<evidence type="ECO:0000313" key="8">
    <source>
        <dbReference type="Proteomes" id="UP000093226"/>
    </source>
</evidence>
<evidence type="ECO:0000313" key="9">
    <source>
        <dbReference type="Proteomes" id="UP000182367"/>
    </source>
</evidence>
<dbReference type="GO" id="GO:0019619">
    <property type="term" value="P:3,4-dihydroxybenzoate catabolic process"/>
    <property type="evidence" value="ECO:0007669"/>
    <property type="project" value="InterPro"/>
</dbReference>
<reference evidence="6" key="2">
    <citation type="submission" date="2016-03" db="EMBL/GenBank/DDBJ databases">
        <authorList>
            <person name="Ploux O."/>
        </authorList>
    </citation>
    <scope>NUCLEOTIDE SEQUENCE</scope>
    <source>
        <strain evidence="6">NBRC 105008</strain>
    </source>
</reference>
<dbReference type="STRING" id="551990.SAMN05192550_1891"/>
<dbReference type="OrthoDB" id="933561at2"/>
<dbReference type="SUPFAM" id="SSF49482">
    <property type="entry name" value="Aromatic compound dioxygenase"/>
    <property type="match status" value="1"/>
</dbReference>
<dbReference type="EMBL" id="BJVF01000002">
    <property type="protein sequence ID" value="GEL11029.1"/>
    <property type="molecule type" value="Genomic_DNA"/>
</dbReference>
<proteinExistence type="inferred from homology"/>
<dbReference type="EMBL" id="FNEO01000002">
    <property type="protein sequence ID" value="SDJ31691.1"/>
    <property type="molecule type" value="Genomic_DNA"/>
</dbReference>
<accession>A0A1B9DGN1</accession>
<dbReference type="InterPro" id="IPR015889">
    <property type="entry name" value="Intradiol_dOase_core"/>
</dbReference>
<dbReference type="PANTHER" id="PTHR33711:SF10">
    <property type="entry name" value="INTRADIOL RING-CLEAVAGE DIOXYGENASES DOMAIN-CONTAINING PROTEIN"/>
    <property type="match status" value="1"/>
</dbReference>
<keyword evidence="9" id="KW-1185">Reference proteome</keyword>
<sequence>MSDIIETPLDIEVHPPKLYAEYTSTILRAPSKPMILLKKSLTERTAPLFQDFNLGALDHDLTKNSIKNGEPLGERIVVHGTVRNEKGEPIPNTILEIWQANAAGRYVHKVDQHDAPLDPNFLGTGRCMTDAQGNYKFYTIKPGAYPWGNHHNAWRPNHIHFSLFGNQIVSRLVTQMYFPGDPLLEYDPIYKAVKAKGRELLISKFDLDITEPNFALGYRFDIVLRGNQATPFENR</sequence>
<name>A0A1B9DGN1_9FLAO</name>
<reference evidence="8" key="1">
    <citation type="submission" date="2016-03" db="EMBL/GenBank/DDBJ databases">
        <title>Draft genome sequence of Paenibacillus glacialis DSM 22343.</title>
        <authorList>
            <person name="Shin S.-K."/>
            <person name="Yi H."/>
        </authorList>
    </citation>
    <scope>NUCLEOTIDE SEQUENCE [LARGE SCALE GENOMIC DNA]</scope>
    <source>
        <strain evidence="8">NBRC 105008</strain>
    </source>
</reference>
<dbReference type="NCBIfam" id="TIGR02422">
    <property type="entry name" value="protocat_beta"/>
    <property type="match status" value="1"/>
</dbReference>
<keyword evidence="2 6" id="KW-0223">Dioxygenase</keyword>
<evidence type="ECO:0000259" key="4">
    <source>
        <dbReference type="PROSITE" id="PS00083"/>
    </source>
</evidence>
<dbReference type="GO" id="GO:0008199">
    <property type="term" value="F:ferric iron binding"/>
    <property type="evidence" value="ECO:0007669"/>
    <property type="project" value="InterPro"/>
</dbReference>
<evidence type="ECO:0000256" key="3">
    <source>
        <dbReference type="ARBA" id="ARBA00023002"/>
    </source>
</evidence>
<keyword evidence="3" id="KW-0560">Oxidoreductase</keyword>
<dbReference type="AlphaFoldDB" id="A0A1B9DGN1"/>
<dbReference type="InterPro" id="IPR024756">
    <property type="entry name" value="PCDO_beta_N"/>
</dbReference>
<dbReference type="InterPro" id="IPR000627">
    <property type="entry name" value="Intradiol_dOase_C"/>
</dbReference>
<evidence type="ECO:0000313" key="10">
    <source>
        <dbReference type="Proteomes" id="UP000321579"/>
    </source>
</evidence>
<dbReference type="RefSeq" id="WP_066329748.1">
    <property type="nucleotide sequence ID" value="NZ_BJVF01000002.1"/>
</dbReference>
<feature type="domain" description="Intradiol ring-cleavage dioxygenases" evidence="4">
    <location>
        <begin position="78"/>
        <end position="106"/>
    </location>
</feature>
<dbReference type="EMBL" id="LVEO01000029">
    <property type="protein sequence ID" value="OCB68848.1"/>
    <property type="molecule type" value="Genomic_DNA"/>
</dbReference>
<protein>
    <submittedName>
        <fullName evidence="6">Protocatechuate 3,4-dioxygenase subunit beta</fullName>
    </submittedName>
    <submittedName>
        <fullName evidence="7">Protocatechuate 3,4-dioxygenase, beta subunit</fullName>
    </submittedName>
</protein>
<evidence type="ECO:0000313" key="6">
    <source>
        <dbReference type="EMBL" id="OCB68848.1"/>
    </source>
</evidence>
<comment type="similarity">
    <text evidence="1">Belongs to the intradiol ring-cleavage dioxygenase family.</text>
</comment>
<dbReference type="Proteomes" id="UP000321579">
    <property type="component" value="Unassembled WGS sequence"/>
</dbReference>
<evidence type="ECO:0000313" key="5">
    <source>
        <dbReference type="EMBL" id="GEL11029.1"/>
    </source>
</evidence>
<dbReference type="PANTHER" id="PTHR33711">
    <property type="entry name" value="DIOXYGENASE, PUTATIVE (AFU_ORTHOLOGUE AFUA_2G02910)-RELATED"/>
    <property type="match status" value="1"/>
</dbReference>
<dbReference type="GO" id="GO:0018578">
    <property type="term" value="F:protocatechuate 3,4-dioxygenase activity"/>
    <property type="evidence" value="ECO:0007669"/>
    <property type="project" value="InterPro"/>
</dbReference>
<dbReference type="Proteomes" id="UP000093226">
    <property type="component" value="Unassembled WGS sequence"/>
</dbReference>
<dbReference type="InterPro" id="IPR012785">
    <property type="entry name" value="Protocat_dOase_b"/>
</dbReference>
<dbReference type="Pfam" id="PF00775">
    <property type="entry name" value="Dioxygenase_C"/>
    <property type="match status" value="1"/>
</dbReference>
<comment type="caution">
    <text evidence="6">The sequence shown here is derived from an EMBL/GenBank/DDBJ whole genome shotgun (WGS) entry which is preliminary data.</text>
</comment>
<reference evidence="5 10" key="4">
    <citation type="submission" date="2019-07" db="EMBL/GenBank/DDBJ databases">
        <title>Whole genome shotgun sequence of Flavobacterium glycines NBRC 105008.</title>
        <authorList>
            <person name="Hosoyama A."/>
            <person name="Uohara A."/>
            <person name="Ohji S."/>
            <person name="Ichikawa N."/>
        </authorList>
    </citation>
    <scope>NUCLEOTIDE SEQUENCE [LARGE SCALE GENOMIC DNA]</scope>
    <source>
        <strain evidence="5 10">NBRC 105008</strain>
    </source>
</reference>
<dbReference type="InterPro" id="IPR050770">
    <property type="entry name" value="Intradiol_RC_Dioxygenase"/>
</dbReference>